<name>A0ABU6DU04_9GAMM</name>
<dbReference type="EMBL" id="VTDN01000006">
    <property type="protein sequence ID" value="MEB5477205.1"/>
    <property type="molecule type" value="Genomic_DNA"/>
</dbReference>
<dbReference type="RefSeq" id="WP_325775576.1">
    <property type="nucleotide sequence ID" value="NZ_VTDN01000006.1"/>
</dbReference>
<evidence type="ECO:0000313" key="2">
    <source>
        <dbReference type="EMBL" id="MEB5477205.1"/>
    </source>
</evidence>
<gene>
    <name evidence="2" type="ORF">I2F25_09145</name>
</gene>
<protein>
    <submittedName>
        <fullName evidence="2">Porin</fullName>
    </submittedName>
</protein>
<evidence type="ECO:0000256" key="1">
    <source>
        <dbReference type="SAM" id="SignalP"/>
    </source>
</evidence>
<keyword evidence="1" id="KW-0732">Signal</keyword>
<dbReference type="SUPFAM" id="SSF56935">
    <property type="entry name" value="Porins"/>
    <property type="match status" value="1"/>
</dbReference>
<keyword evidence="3" id="KW-1185">Reference proteome</keyword>
<accession>A0ABU6DU04</accession>
<dbReference type="Pfam" id="PF16956">
    <property type="entry name" value="Porin_7"/>
    <property type="match status" value="2"/>
</dbReference>
<feature type="chain" id="PRO_5047377080" evidence="1">
    <location>
        <begin position="23"/>
        <end position="258"/>
    </location>
</feature>
<proteinExistence type="predicted"/>
<reference evidence="2 3" key="1">
    <citation type="submission" date="2019-08" db="EMBL/GenBank/DDBJ databases">
        <title>Five species of Acinetobacter isolated from floral nectar and animal pollinators.</title>
        <authorList>
            <person name="Hendry T.A."/>
        </authorList>
    </citation>
    <scope>NUCLEOTIDE SEQUENCE [LARGE SCALE GENOMIC DNA]</scope>
    <source>
        <strain evidence="2 3">MD18.27</strain>
    </source>
</reference>
<organism evidence="2 3">
    <name type="scientific">Acinetobacter pollinis</name>
    <dbReference type="NCBI Taxonomy" id="2605270"/>
    <lineage>
        <taxon>Bacteria</taxon>
        <taxon>Pseudomonadati</taxon>
        <taxon>Pseudomonadota</taxon>
        <taxon>Gammaproteobacteria</taxon>
        <taxon>Moraxellales</taxon>
        <taxon>Moraxellaceae</taxon>
        <taxon>Acinetobacter</taxon>
    </lineage>
</organism>
<dbReference type="Proteomes" id="UP001339883">
    <property type="component" value="Unassembled WGS sequence"/>
</dbReference>
<feature type="signal peptide" evidence="1">
    <location>
        <begin position="1"/>
        <end position="22"/>
    </location>
</feature>
<evidence type="ECO:0000313" key="3">
    <source>
        <dbReference type="Proteomes" id="UP001339883"/>
    </source>
</evidence>
<comment type="caution">
    <text evidence="2">The sequence shown here is derived from an EMBL/GenBank/DDBJ whole genome shotgun (WGS) entry which is preliminary data.</text>
</comment>
<dbReference type="InterPro" id="IPR031593">
    <property type="entry name" value="Porin_7"/>
</dbReference>
<sequence>MKKTFIAAAILAGLAFTGTANAYQSEVGGTYSYLDPDHGSGVSQFGVNGTYYFNPVQVKNSPLAEAAFLDRASNVNAAVKYGDNDGTKNSSYGIGAEYYVPNSDFYLGGGVARDEYKVKRYGWDSKTTRYNAEVGYLPAPGLLVALGVQGYDVKDGDDGADPTLRAKYVTQLGQHDINVEARGVFGDGNNKQYYVGGDYYIDKTLSVGADYTKDKSVDQDQWGITAKKFFNQNLSVDGRLGFGDDNYNTYTVGASYRF</sequence>